<accession>A0A3N4N2K3</accession>
<protein>
    <submittedName>
        <fullName evidence="2">Serine/threonine protein phosphatase</fullName>
    </submittedName>
</protein>
<keyword evidence="3" id="KW-1185">Reference proteome</keyword>
<dbReference type="GO" id="GO:0016791">
    <property type="term" value="F:phosphatase activity"/>
    <property type="evidence" value="ECO:0007669"/>
    <property type="project" value="TreeGrafter"/>
</dbReference>
<evidence type="ECO:0000313" key="2">
    <source>
        <dbReference type="EMBL" id="RPD41863.1"/>
    </source>
</evidence>
<dbReference type="Gene3D" id="3.60.21.10">
    <property type="match status" value="1"/>
</dbReference>
<dbReference type="OrthoDB" id="9808081at2"/>
<dbReference type="SUPFAM" id="SSF56300">
    <property type="entry name" value="Metallo-dependent phosphatases"/>
    <property type="match status" value="1"/>
</dbReference>
<dbReference type="InterPro" id="IPR004843">
    <property type="entry name" value="Calcineurin-like_PHP"/>
</dbReference>
<gene>
    <name evidence="2" type="ORF">EG028_06775</name>
</gene>
<dbReference type="RefSeq" id="WP_120514800.1">
    <property type="nucleotide sequence ID" value="NZ_QXZY01000002.1"/>
</dbReference>
<dbReference type="AlphaFoldDB" id="A0A3N4N2K3"/>
<dbReference type="Pfam" id="PF00149">
    <property type="entry name" value="Metallophos"/>
    <property type="match status" value="1"/>
</dbReference>
<organism evidence="2 3">
    <name type="scientific">Chitinophaga barathri</name>
    <dbReference type="NCBI Taxonomy" id="1647451"/>
    <lineage>
        <taxon>Bacteria</taxon>
        <taxon>Pseudomonadati</taxon>
        <taxon>Bacteroidota</taxon>
        <taxon>Chitinophagia</taxon>
        <taxon>Chitinophagales</taxon>
        <taxon>Chitinophagaceae</taxon>
        <taxon>Chitinophaga</taxon>
    </lineage>
</organism>
<dbReference type="GO" id="GO:0005737">
    <property type="term" value="C:cytoplasm"/>
    <property type="evidence" value="ECO:0007669"/>
    <property type="project" value="TreeGrafter"/>
</dbReference>
<dbReference type="EMBL" id="RMBX01000003">
    <property type="protein sequence ID" value="RPD41863.1"/>
    <property type="molecule type" value="Genomic_DNA"/>
</dbReference>
<dbReference type="Proteomes" id="UP000279089">
    <property type="component" value="Unassembled WGS sequence"/>
</dbReference>
<evidence type="ECO:0000259" key="1">
    <source>
        <dbReference type="Pfam" id="PF00149"/>
    </source>
</evidence>
<dbReference type="InterPro" id="IPR029052">
    <property type="entry name" value="Metallo-depent_PP-like"/>
</dbReference>
<reference evidence="3" key="1">
    <citation type="submission" date="2018-11" db="EMBL/GenBank/DDBJ databases">
        <title>Chitinophaga lutea sp.nov., isolate from arsenic contaminated soil.</title>
        <authorList>
            <person name="Zong Y."/>
        </authorList>
    </citation>
    <scope>NUCLEOTIDE SEQUENCE [LARGE SCALE GENOMIC DNA]</scope>
    <source>
        <strain evidence="3">YLT18</strain>
    </source>
</reference>
<dbReference type="CDD" id="cd00144">
    <property type="entry name" value="MPP_PPP_family"/>
    <property type="match status" value="1"/>
</dbReference>
<dbReference type="PANTHER" id="PTHR42850:SF4">
    <property type="entry name" value="ZINC-DEPENDENT ENDOPOLYPHOSPHATASE"/>
    <property type="match status" value="1"/>
</dbReference>
<sequence>MARTYVIGDIHGALLALQQIIAKIKPQPEDRLIFLGDYVDGWSQSSAVISYLMELEQQCRCLFLKGNHDAWCESWLAGEKPDSVWLFHGGISTVESYEPLSEPEKKQHLAFYQRMLHYHTDAENRLFIHAGFASLHGPDFDRYEKNFMWDRTLWEMALSLNPRIRQNDLRYPKRLRLFSEIFIGHTPTINYGVSEPMKAANVWNVDTGAAFTGRLSALNIDTKKYFQSDVVRTLYPREKGRNQY</sequence>
<name>A0A3N4N2K3_9BACT</name>
<proteinExistence type="predicted"/>
<dbReference type="GO" id="GO:0110154">
    <property type="term" value="P:RNA decapping"/>
    <property type="evidence" value="ECO:0007669"/>
    <property type="project" value="TreeGrafter"/>
</dbReference>
<comment type="caution">
    <text evidence="2">The sequence shown here is derived from an EMBL/GenBank/DDBJ whole genome shotgun (WGS) entry which is preliminary data.</text>
</comment>
<dbReference type="GO" id="GO:0008803">
    <property type="term" value="F:bis(5'-nucleosyl)-tetraphosphatase (symmetrical) activity"/>
    <property type="evidence" value="ECO:0007669"/>
    <property type="project" value="TreeGrafter"/>
</dbReference>
<evidence type="ECO:0000313" key="3">
    <source>
        <dbReference type="Proteomes" id="UP000279089"/>
    </source>
</evidence>
<feature type="domain" description="Calcineurin-like phosphoesterase" evidence="1">
    <location>
        <begin position="3"/>
        <end position="151"/>
    </location>
</feature>
<dbReference type="InterPro" id="IPR050126">
    <property type="entry name" value="Ap4A_hydrolase"/>
</dbReference>
<dbReference type="PANTHER" id="PTHR42850">
    <property type="entry name" value="METALLOPHOSPHOESTERASE"/>
    <property type="match status" value="1"/>
</dbReference>